<protein>
    <submittedName>
        <fullName evidence="2">Uncharacterized protein</fullName>
    </submittedName>
</protein>
<feature type="chain" id="PRO_5013069447" evidence="1">
    <location>
        <begin position="22"/>
        <end position="136"/>
    </location>
</feature>
<organism evidence="2 3">
    <name type="scientific">Daejeonella lutea</name>
    <dbReference type="NCBI Taxonomy" id="572036"/>
    <lineage>
        <taxon>Bacteria</taxon>
        <taxon>Pseudomonadati</taxon>
        <taxon>Bacteroidota</taxon>
        <taxon>Sphingobacteriia</taxon>
        <taxon>Sphingobacteriales</taxon>
        <taxon>Sphingobacteriaceae</taxon>
        <taxon>Daejeonella</taxon>
    </lineage>
</organism>
<keyword evidence="3" id="KW-1185">Reference proteome</keyword>
<keyword evidence="1" id="KW-0732">Signal</keyword>
<reference evidence="3" key="1">
    <citation type="submission" date="2017-02" db="EMBL/GenBank/DDBJ databases">
        <authorList>
            <person name="Varghese N."/>
            <person name="Submissions S."/>
        </authorList>
    </citation>
    <scope>NUCLEOTIDE SEQUENCE [LARGE SCALE GENOMIC DNA]</scope>
    <source>
        <strain evidence="3">DSM 22385</strain>
    </source>
</reference>
<evidence type="ECO:0000256" key="1">
    <source>
        <dbReference type="SAM" id="SignalP"/>
    </source>
</evidence>
<proteinExistence type="predicted"/>
<evidence type="ECO:0000313" key="2">
    <source>
        <dbReference type="EMBL" id="SKB31163.1"/>
    </source>
</evidence>
<accession>A0A1T5A904</accession>
<evidence type="ECO:0000313" key="3">
    <source>
        <dbReference type="Proteomes" id="UP000189981"/>
    </source>
</evidence>
<sequence>MAAIRYLFVFSLLFVALSVSGQTAAFIGTSEEFILENVKDYASVQQRSIEHEEFDVLVFGDKNRELSFYFTFYKGAKVCAYIKHDAPMPALKEEIDSIKSSMIQVKDNIWQNADKSVQAEIAGSQERALIFIKAVR</sequence>
<gene>
    <name evidence="2" type="ORF">SAMN05661099_0432</name>
</gene>
<dbReference type="RefSeq" id="WP_079700947.1">
    <property type="nucleotide sequence ID" value="NZ_FUYR01000001.1"/>
</dbReference>
<feature type="signal peptide" evidence="1">
    <location>
        <begin position="1"/>
        <end position="21"/>
    </location>
</feature>
<dbReference type="AlphaFoldDB" id="A0A1T5A904"/>
<dbReference type="Proteomes" id="UP000189981">
    <property type="component" value="Unassembled WGS sequence"/>
</dbReference>
<name>A0A1T5A904_9SPHI</name>
<dbReference type="EMBL" id="FUYR01000001">
    <property type="protein sequence ID" value="SKB31163.1"/>
    <property type="molecule type" value="Genomic_DNA"/>
</dbReference>